<evidence type="ECO:0000313" key="5">
    <source>
        <dbReference type="Proteomes" id="UP000008141"/>
    </source>
</evidence>
<proteinExistence type="inferred from homology"/>
<evidence type="ECO:0000259" key="3">
    <source>
        <dbReference type="Pfam" id="PF02230"/>
    </source>
</evidence>
<dbReference type="GO" id="GO:0008474">
    <property type="term" value="F:palmitoyl-(protein) hydrolase activity"/>
    <property type="evidence" value="ECO:0007669"/>
    <property type="project" value="TreeGrafter"/>
</dbReference>
<dbReference type="RefSeq" id="XP_005844865.1">
    <property type="nucleotide sequence ID" value="XM_005844803.1"/>
</dbReference>
<dbReference type="OrthoDB" id="2418081at2759"/>
<sequence length="263" mass="28843">MAGSSENGNAAGLEYPEPLVLQSLKPEHKSTLIMLHGLGEEPPPRRLQIGQAELLFEVVCARVAGDTGMGWADIGPLLQPDLPNTQFVFPTAPVRSITLNDGMRMTGWYDIADLNRLGADQDAESMRESKRYIEQLVQQQVDAGIPSSSIVIGGFSQGGAMALLMLRSKFKLAGIIGLSSYMPLHEELPLISEENRDTPVLMCHGDCDQVVHFKYGEASYELLKEAGGKVAFDVYEFMGHEACPEELQAVRNFLQSCFAVKKQ</sequence>
<protein>
    <recommendedName>
        <fullName evidence="3">Phospholipase/carboxylesterase/thioesterase domain-containing protein</fullName>
    </recommendedName>
</protein>
<evidence type="ECO:0000256" key="1">
    <source>
        <dbReference type="ARBA" id="ARBA00006499"/>
    </source>
</evidence>
<dbReference type="GO" id="GO:0052689">
    <property type="term" value="F:carboxylic ester hydrolase activity"/>
    <property type="evidence" value="ECO:0007669"/>
    <property type="project" value="TreeGrafter"/>
</dbReference>
<dbReference type="InterPro" id="IPR003140">
    <property type="entry name" value="PLipase/COase/thioEstase"/>
</dbReference>
<keyword evidence="2" id="KW-0378">Hydrolase</keyword>
<dbReference type="InterPro" id="IPR029058">
    <property type="entry name" value="AB_hydrolase_fold"/>
</dbReference>
<dbReference type="Proteomes" id="UP000008141">
    <property type="component" value="Unassembled WGS sequence"/>
</dbReference>
<dbReference type="Gene3D" id="3.40.50.1820">
    <property type="entry name" value="alpha/beta hydrolase"/>
    <property type="match status" value="1"/>
</dbReference>
<dbReference type="PANTHER" id="PTHR10655:SF17">
    <property type="entry name" value="LYSOPHOSPHOLIPASE-LIKE PROTEIN 1"/>
    <property type="match status" value="1"/>
</dbReference>
<organism evidence="5">
    <name type="scientific">Chlorella variabilis</name>
    <name type="common">Green alga</name>
    <dbReference type="NCBI Taxonomy" id="554065"/>
    <lineage>
        <taxon>Eukaryota</taxon>
        <taxon>Viridiplantae</taxon>
        <taxon>Chlorophyta</taxon>
        <taxon>core chlorophytes</taxon>
        <taxon>Trebouxiophyceae</taxon>
        <taxon>Chlorellales</taxon>
        <taxon>Chlorellaceae</taxon>
        <taxon>Chlorella clade</taxon>
        <taxon>Chlorella</taxon>
    </lineage>
</organism>
<gene>
    <name evidence="4" type="ORF">CHLNCDRAFT_138369</name>
</gene>
<feature type="domain" description="Phospholipase/carboxylesterase/thioesterase" evidence="3">
    <location>
        <begin position="65"/>
        <end position="257"/>
    </location>
</feature>
<dbReference type="GeneID" id="17352339"/>
<name>E1ZMW6_CHLVA</name>
<accession>E1ZMW6</accession>
<dbReference type="STRING" id="554065.E1ZMW6"/>
<dbReference type="SUPFAM" id="SSF53474">
    <property type="entry name" value="alpha/beta-Hydrolases"/>
    <property type="match status" value="1"/>
</dbReference>
<dbReference type="Pfam" id="PF02230">
    <property type="entry name" value="Abhydrolase_2"/>
    <property type="match status" value="1"/>
</dbReference>
<comment type="similarity">
    <text evidence="1">Belongs to the AB hydrolase superfamily. AB hydrolase 2 family.</text>
</comment>
<evidence type="ECO:0000313" key="4">
    <source>
        <dbReference type="EMBL" id="EFN52763.1"/>
    </source>
</evidence>
<dbReference type="eggNOG" id="KOG2112">
    <property type="taxonomic scope" value="Eukaryota"/>
</dbReference>
<dbReference type="InterPro" id="IPR050565">
    <property type="entry name" value="LYPA1-2/EST-like"/>
</dbReference>
<dbReference type="GO" id="GO:0005737">
    <property type="term" value="C:cytoplasm"/>
    <property type="evidence" value="ECO:0007669"/>
    <property type="project" value="TreeGrafter"/>
</dbReference>
<keyword evidence="5" id="KW-1185">Reference proteome</keyword>
<dbReference type="FunCoup" id="E1ZMW6">
    <property type="interactions" value="1657"/>
</dbReference>
<dbReference type="OMA" id="LMFRTYN"/>
<dbReference type="PANTHER" id="PTHR10655">
    <property type="entry name" value="LYSOPHOSPHOLIPASE-RELATED"/>
    <property type="match status" value="1"/>
</dbReference>
<dbReference type="EMBL" id="GL433854">
    <property type="protein sequence ID" value="EFN52763.1"/>
    <property type="molecule type" value="Genomic_DNA"/>
</dbReference>
<dbReference type="InParanoid" id="E1ZMW6"/>
<evidence type="ECO:0000256" key="2">
    <source>
        <dbReference type="ARBA" id="ARBA00022801"/>
    </source>
</evidence>
<dbReference type="AlphaFoldDB" id="E1ZMW6"/>
<dbReference type="KEGG" id="cvr:CHLNCDRAFT_138369"/>
<reference evidence="4 5" key="1">
    <citation type="journal article" date="2010" name="Plant Cell">
        <title>The Chlorella variabilis NC64A genome reveals adaptation to photosymbiosis, coevolution with viruses, and cryptic sex.</title>
        <authorList>
            <person name="Blanc G."/>
            <person name="Duncan G."/>
            <person name="Agarkova I."/>
            <person name="Borodovsky M."/>
            <person name="Gurnon J."/>
            <person name="Kuo A."/>
            <person name="Lindquist E."/>
            <person name="Lucas S."/>
            <person name="Pangilinan J."/>
            <person name="Polle J."/>
            <person name="Salamov A."/>
            <person name="Terry A."/>
            <person name="Yamada T."/>
            <person name="Dunigan D.D."/>
            <person name="Grigoriev I.V."/>
            <person name="Claverie J.M."/>
            <person name="Van Etten J.L."/>
        </authorList>
    </citation>
    <scope>NUCLEOTIDE SEQUENCE [LARGE SCALE GENOMIC DNA]</scope>
    <source>
        <strain evidence="4 5">NC64A</strain>
    </source>
</reference>